<dbReference type="PATRIC" id="fig|43658.5.peg.1864"/>
<dbReference type="GO" id="GO:0016020">
    <property type="term" value="C:membrane"/>
    <property type="evidence" value="ECO:0007669"/>
    <property type="project" value="InterPro"/>
</dbReference>
<evidence type="ECO:0000256" key="2">
    <source>
        <dbReference type="ARBA" id="ARBA00022777"/>
    </source>
</evidence>
<protein>
    <recommendedName>
        <fullName evidence="5">Signal transduction histidine kinase subgroup 3 dimerisation and phosphoacceptor domain-containing protein</fullName>
    </recommendedName>
</protein>
<keyword evidence="1" id="KW-0808">Transferase</keyword>
<keyword evidence="3" id="KW-0902">Two-component regulatory system</keyword>
<dbReference type="PANTHER" id="PTHR24421">
    <property type="entry name" value="NITRATE/NITRITE SENSOR PROTEIN NARX-RELATED"/>
    <property type="match status" value="1"/>
</dbReference>
<organism evidence="6 7">
    <name type="scientific">Pseudoalteromonas rubra</name>
    <dbReference type="NCBI Taxonomy" id="43658"/>
    <lineage>
        <taxon>Bacteria</taxon>
        <taxon>Pseudomonadati</taxon>
        <taxon>Pseudomonadota</taxon>
        <taxon>Gammaproteobacteria</taxon>
        <taxon>Alteromonadales</taxon>
        <taxon>Pseudoalteromonadaceae</taxon>
        <taxon>Pseudoalteromonas</taxon>
    </lineage>
</organism>
<dbReference type="AlphaFoldDB" id="A0A0F4QRK2"/>
<dbReference type="GO" id="GO:0046983">
    <property type="term" value="F:protein dimerization activity"/>
    <property type="evidence" value="ECO:0007669"/>
    <property type="project" value="InterPro"/>
</dbReference>
<keyword evidence="4" id="KW-0812">Transmembrane</keyword>
<evidence type="ECO:0000256" key="1">
    <source>
        <dbReference type="ARBA" id="ARBA00022679"/>
    </source>
</evidence>
<keyword evidence="4" id="KW-0472">Membrane</keyword>
<dbReference type="CDD" id="cd16917">
    <property type="entry name" value="HATPase_UhpB-NarQ-NarX-like"/>
    <property type="match status" value="1"/>
</dbReference>
<evidence type="ECO:0000313" key="6">
    <source>
        <dbReference type="EMBL" id="KJZ09885.1"/>
    </source>
</evidence>
<feature type="transmembrane region" description="Helical" evidence="4">
    <location>
        <begin position="35"/>
        <end position="51"/>
    </location>
</feature>
<dbReference type="EMBL" id="JXYA01000017">
    <property type="protein sequence ID" value="KJZ09885.1"/>
    <property type="molecule type" value="Genomic_DNA"/>
</dbReference>
<feature type="domain" description="Signal transduction histidine kinase subgroup 3 dimerisation and phosphoacceptor" evidence="5">
    <location>
        <begin position="184"/>
        <end position="245"/>
    </location>
</feature>
<dbReference type="GO" id="GO:0000155">
    <property type="term" value="F:phosphorelay sensor kinase activity"/>
    <property type="evidence" value="ECO:0007669"/>
    <property type="project" value="InterPro"/>
</dbReference>
<dbReference type="InterPro" id="IPR050482">
    <property type="entry name" value="Sensor_HK_TwoCompSys"/>
</dbReference>
<feature type="transmembrane region" description="Helical" evidence="4">
    <location>
        <begin position="108"/>
        <end position="126"/>
    </location>
</feature>
<sequence>MTSYFQYQPSMLVTALITWCAVAIPSLFALSQASAWAWLPHLILLPLILLVTNESQQSYGYAVRYWLLAIMAVLIQSAGFMLPSSVYLIYSVMLIAILTFYLSPVQSYCYILFASLSYLLIQTLYWAQPWPWVETGLFASFHLFSYVVSHRMREERAAKEQAQLANSQLLATQSLLGQSVSRQERLHLARELHDDVGHQLTSLIVNLDVARRTAHEPLKSQLQQSYTLARETLEKIRTLVSDKRADQPLDLEAVLTELIHHVPRIEISLTFKPHPVLQSLSHAHCILRVCQESITNTLKHSNATRLGIEFGHSEEADFKMKITDNGTGAKQSEPGNGLLGLQERVRELKGDFAWQSSSKGFVVQVSFKETAVNE</sequence>
<feature type="transmembrane region" description="Helical" evidence="4">
    <location>
        <begin position="63"/>
        <end position="81"/>
    </location>
</feature>
<name>A0A0F4QRK2_9GAMM</name>
<dbReference type="Proteomes" id="UP000033452">
    <property type="component" value="Unassembled WGS sequence"/>
</dbReference>
<evidence type="ECO:0000256" key="3">
    <source>
        <dbReference type="ARBA" id="ARBA00023012"/>
    </source>
</evidence>
<proteinExistence type="predicted"/>
<evidence type="ECO:0000256" key="4">
    <source>
        <dbReference type="SAM" id="Phobius"/>
    </source>
</evidence>
<dbReference type="PANTHER" id="PTHR24421:SF59">
    <property type="entry name" value="OXYGEN SENSOR HISTIDINE KINASE NREB"/>
    <property type="match status" value="1"/>
</dbReference>
<comment type="caution">
    <text evidence="6">The sequence shown here is derived from an EMBL/GenBank/DDBJ whole genome shotgun (WGS) entry which is preliminary data.</text>
</comment>
<dbReference type="Gene3D" id="3.30.565.10">
    <property type="entry name" value="Histidine kinase-like ATPase, C-terminal domain"/>
    <property type="match status" value="1"/>
</dbReference>
<keyword evidence="4" id="KW-1133">Transmembrane helix</keyword>
<dbReference type="InterPro" id="IPR011712">
    <property type="entry name" value="Sig_transdc_His_kin_sub3_dim/P"/>
</dbReference>
<keyword evidence="2" id="KW-0418">Kinase</keyword>
<dbReference type="Gene3D" id="1.20.5.1930">
    <property type="match status" value="1"/>
</dbReference>
<dbReference type="InterPro" id="IPR036890">
    <property type="entry name" value="HATPase_C_sf"/>
</dbReference>
<gene>
    <name evidence="6" type="ORF">TW77_08830</name>
</gene>
<feature type="transmembrane region" description="Helical" evidence="4">
    <location>
        <begin position="12"/>
        <end position="29"/>
    </location>
</feature>
<accession>A0A0F4QRK2</accession>
<dbReference type="Pfam" id="PF07730">
    <property type="entry name" value="HisKA_3"/>
    <property type="match status" value="1"/>
</dbReference>
<evidence type="ECO:0000259" key="5">
    <source>
        <dbReference type="Pfam" id="PF07730"/>
    </source>
</evidence>
<feature type="transmembrane region" description="Helical" evidence="4">
    <location>
        <begin position="87"/>
        <end position="103"/>
    </location>
</feature>
<reference evidence="6 7" key="1">
    <citation type="journal article" date="2015" name="BMC Genomics">
        <title>Genome mining reveals unlocked bioactive potential of marine Gram-negative bacteria.</title>
        <authorList>
            <person name="Machado H."/>
            <person name="Sonnenschein E.C."/>
            <person name="Melchiorsen J."/>
            <person name="Gram L."/>
        </authorList>
    </citation>
    <scope>NUCLEOTIDE SEQUENCE [LARGE SCALE GENOMIC DNA]</scope>
    <source>
        <strain evidence="6 7">S2471</strain>
    </source>
</reference>
<evidence type="ECO:0000313" key="7">
    <source>
        <dbReference type="Proteomes" id="UP000033452"/>
    </source>
</evidence>
<dbReference type="SUPFAM" id="SSF55874">
    <property type="entry name" value="ATPase domain of HSP90 chaperone/DNA topoisomerase II/histidine kinase"/>
    <property type="match status" value="1"/>
</dbReference>
<keyword evidence="7" id="KW-1185">Reference proteome</keyword>